<sequence length="286" mass="30145">MVPTILLLTAEVLPHDDYETALVAEALTDLGVKSQIVPWDADGLSDIPADLAVIRSTWDYTGALPKFLDVLGRLPMVLSNPVEVVRWNSHKGYLVELAEAGAPVVPTRLFRAADFAAGDPVVLPSFDTPEIVIKPAVSAGGAGVGRFADGSAAALDHLTSTLRTADALVQPFQPGVSEGERSLIHLGGVFSHAVRKTPAEGDYRVQERFGGSNRPHQPSGAELAAAAAALSVVPGGSDVLSYARVDLVGPEDNPLIMELELIEPELFLRYADGSAERLAKALAAMV</sequence>
<dbReference type="AlphaFoldDB" id="A0A1H0HFB8"/>
<dbReference type="Proteomes" id="UP000198741">
    <property type="component" value="Chromosome I"/>
</dbReference>
<proteinExistence type="predicted"/>
<dbReference type="PANTHER" id="PTHR39217">
    <property type="match status" value="1"/>
</dbReference>
<dbReference type="PANTHER" id="PTHR39217:SF1">
    <property type="entry name" value="GLUTATHIONE SYNTHETASE"/>
    <property type="match status" value="1"/>
</dbReference>
<dbReference type="STRING" id="1090615.SAMN04515671_0048"/>
<evidence type="ECO:0000313" key="3">
    <source>
        <dbReference type="Proteomes" id="UP000198741"/>
    </source>
</evidence>
<dbReference type="GO" id="GO:0004363">
    <property type="term" value="F:glutathione synthase activity"/>
    <property type="evidence" value="ECO:0007669"/>
    <property type="project" value="InterPro"/>
</dbReference>
<organism evidence="2 3">
    <name type="scientific">Nakamurella panacisegetis</name>
    <dbReference type="NCBI Taxonomy" id="1090615"/>
    <lineage>
        <taxon>Bacteria</taxon>
        <taxon>Bacillati</taxon>
        <taxon>Actinomycetota</taxon>
        <taxon>Actinomycetes</taxon>
        <taxon>Nakamurellales</taxon>
        <taxon>Nakamurellaceae</taxon>
        <taxon>Nakamurella</taxon>
    </lineage>
</organism>
<evidence type="ECO:0000313" key="2">
    <source>
        <dbReference type="EMBL" id="SDO17827.1"/>
    </source>
</evidence>
<protein>
    <submittedName>
        <fullName evidence="2">Glutathione synthetase, ATP-grasp domain</fullName>
    </submittedName>
</protein>
<feature type="domain" description="Prokaryotic glutathione synthetase ATP-binding" evidence="1">
    <location>
        <begin position="129"/>
        <end position="220"/>
    </location>
</feature>
<accession>A0A1H0HFB8</accession>
<dbReference type="InterPro" id="IPR004218">
    <property type="entry name" value="GSHS_ATP-bd"/>
</dbReference>
<name>A0A1H0HFB8_9ACTN</name>
<dbReference type="GO" id="GO:0005524">
    <property type="term" value="F:ATP binding"/>
    <property type="evidence" value="ECO:0007669"/>
    <property type="project" value="InterPro"/>
</dbReference>
<evidence type="ECO:0000259" key="1">
    <source>
        <dbReference type="Pfam" id="PF02955"/>
    </source>
</evidence>
<gene>
    <name evidence="2" type="ORF">SAMN04515671_0048</name>
</gene>
<reference evidence="2 3" key="1">
    <citation type="submission" date="2016-10" db="EMBL/GenBank/DDBJ databases">
        <authorList>
            <person name="de Groot N.N."/>
        </authorList>
    </citation>
    <scope>NUCLEOTIDE SEQUENCE [LARGE SCALE GENOMIC DNA]</scope>
    <source>
        <strain evidence="3">P4-7,KCTC 19426,CECT 7604</strain>
    </source>
</reference>
<dbReference type="InterPro" id="IPR053191">
    <property type="entry name" value="DcsG_Biosynth_Enzyme"/>
</dbReference>
<dbReference type="EMBL" id="LT629710">
    <property type="protein sequence ID" value="SDO17827.1"/>
    <property type="molecule type" value="Genomic_DNA"/>
</dbReference>
<dbReference type="SUPFAM" id="SSF56059">
    <property type="entry name" value="Glutathione synthetase ATP-binding domain-like"/>
    <property type="match status" value="1"/>
</dbReference>
<dbReference type="Pfam" id="PF02955">
    <property type="entry name" value="GSH-S_ATP"/>
    <property type="match status" value="1"/>
</dbReference>
<keyword evidence="3" id="KW-1185">Reference proteome</keyword>